<keyword evidence="1" id="KW-0472">Membrane</keyword>
<evidence type="ECO:0000313" key="3">
    <source>
        <dbReference type="Proteomes" id="UP001059844"/>
    </source>
</evidence>
<protein>
    <recommendedName>
        <fullName evidence="4">DUF3989 domain-containing protein</fullName>
    </recommendedName>
</protein>
<keyword evidence="3" id="KW-1185">Reference proteome</keyword>
<keyword evidence="1" id="KW-1133">Transmembrane helix</keyword>
<dbReference type="EMBL" id="CP101751">
    <property type="protein sequence ID" value="UUC44205.1"/>
    <property type="molecule type" value="Genomic_DNA"/>
</dbReference>
<feature type="transmembrane region" description="Helical" evidence="1">
    <location>
        <begin position="47"/>
        <end position="70"/>
    </location>
</feature>
<proteinExistence type="predicted"/>
<gene>
    <name evidence="2" type="ORF">NOX80_11230</name>
</gene>
<evidence type="ECO:0000256" key="1">
    <source>
        <dbReference type="SAM" id="Phobius"/>
    </source>
</evidence>
<sequence>MGIFGKGKERDKGQSPLIIVGRGYSYVRKWWVKWMELATGEMSRANLIVLTVIFVGFGSIYYVVIIVRAFTGDSIEKVKMNRIKLPEQATSTGEPYLNAVPSLDSINVKQLKREGNGEEGKNSKND</sequence>
<accession>A0ABY5IMY0</accession>
<dbReference type="RefSeq" id="WP_256549876.1">
    <property type="nucleotide sequence ID" value="NZ_CP101751.1"/>
</dbReference>
<evidence type="ECO:0000313" key="2">
    <source>
        <dbReference type="EMBL" id="UUC44205.1"/>
    </source>
</evidence>
<name>A0ABY5IMY0_9FLAO</name>
<organism evidence="2 3">
    <name type="scientific">Flavobacterium cerinum</name>
    <dbReference type="NCBI Taxonomy" id="2502784"/>
    <lineage>
        <taxon>Bacteria</taxon>
        <taxon>Pseudomonadati</taxon>
        <taxon>Bacteroidota</taxon>
        <taxon>Flavobacteriia</taxon>
        <taxon>Flavobacteriales</taxon>
        <taxon>Flavobacteriaceae</taxon>
        <taxon>Flavobacterium</taxon>
    </lineage>
</organism>
<evidence type="ECO:0008006" key="4">
    <source>
        <dbReference type="Google" id="ProtNLM"/>
    </source>
</evidence>
<reference evidence="2" key="1">
    <citation type="submission" date="2022-07" db="EMBL/GenBank/DDBJ databases">
        <title>Isolation, identification, and degradation of a PFOSA degrading strain from sewage treatment plant.</title>
        <authorList>
            <person name="Zhang L."/>
            <person name="Huo Y."/>
        </authorList>
    </citation>
    <scope>NUCLEOTIDE SEQUENCE</scope>
    <source>
        <strain evidence="2">C1</strain>
    </source>
</reference>
<keyword evidence="1" id="KW-0812">Transmembrane</keyword>
<dbReference type="Proteomes" id="UP001059844">
    <property type="component" value="Chromosome"/>
</dbReference>